<name>A0A0D0DTH7_9AGAM</name>
<reference evidence="1 2" key="1">
    <citation type="submission" date="2014-04" db="EMBL/GenBank/DDBJ databases">
        <authorList>
            <consortium name="DOE Joint Genome Institute"/>
            <person name="Kuo A."/>
            <person name="Kohler A."/>
            <person name="Jargeat P."/>
            <person name="Nagy L.G."/>
            <person name="Floudas D."/>
            <person name="Copeland A."/>
            <person name="Barry K.W."/>
            <person name="Cichocki N."/>
            <person name="Veneault-Fourrey C."/>
            <person name="LaButti K."/>
            <person name="Lindquist E.A."/>
            <person name="Lipzen A."/>
            <person name="Lundell T."/>
            <person name="Morin E."/>
            <person name="Murat C."/>
            <person name="Sun H."/>
            <person name="Tunlid A."/>
            <person name="Henrissat B."/>
            <person name="Grigoriev I.V."/>
            <person name="Hibbett D.S."/>
            <person name="Martin F."/>
            <person name="Nordberg H.P."/>
            <person name="Cantor M.N."/>
            <person name="Hua S.X."/>
        </authorList>
    </citation>
    <scope>NUCLEOTIDE SEQUENCE [LARGE SCALE GENOMIC DNA]</scope>
    <source>
        <strain evidence="1 2">Ve08.2h10</strain>
    </source>
</reference>
<dbReference type="HOGENOM" id="CLU_839639_0_0_1"/>
<dbReference type="InParanoid" id="A0A0D0DTH7"/>
<organism evidence="1 2">
    <name type="scientific">Paxillus rubicundulus Ve08.2h10</name>
    <dbReference type="NCBI Taxonomy" id="930991"/>
    <lineage>
        <taxon>Eukaryota</taxon>
        <taxon>Fungi</taxon>
        <taxon>Dikarya</taxon>
        <taxon>Basidiomycota</taxon>
        <taxon>Agaricomycotina</taxon>
        <taxon>Agaricomycetes</taxon>
        <taxon>Agaricomycetidae</taxon>
        <taxon>Boletales</taxon>
        <taxon>Paxilineae</taxon>
        <taxon>Paxillaceae</taxon>
        <taxon>Paxillus</taxon>
    </lineage>
</organism>
<dbReference type="OrthoDB" id="3256662at2759"/>
<sequence length="331" mass="36902">MSLFEWSTSERRAGNRDLSITPNKICLIIFEHIAPASTGLSSKQILTLSNLSPISRSLLPIYVSPHFGTAHMKNVRKFKFICSSVTKAHWDVVTTLESLEELTSMLDFFFGGPADMEPGKRLQVKVSSLLVYGCESCSQPSAAIDAHHFRTLAVDLDFADQVNWLSETALTKLRVPDLSMAMASHVRLGRILRQIPQAIQVLRLPIATDTFSDMDKLLFGDPTWEKMPLLETAEAPRQTINLFALINARCINDSTTGTASLKYTWPGMPKCFRAGSTDITMRYGCCIVVVPSDDQMPITTIDRNQESCHERLVNSWRSPLSTAFAKRLSSI</sequence>
<proteinExistence type="predicted"/>
<evidence type="ECO:0000313" key="2">
    <source>
        <dbReference type="Proteomes" id="UP000054538"/>
    </source>
</evidence>
<protein>
    <submittedName>
        <fullName evidence="1">Uncharacterized protein</fullName>
    </submittedName>
</protein>
<accession>A0A0D0DTH7</accession>
<evidence type="ECO:0000313" key="1">
    <source>
        <dbReference type="EMBL" id="KIK91861.1"/>
    </source>
</evidence>
<dbReference type="EMBL" id="KN825339">
    <property type="protein sequence ID" value="KIK91861.1"/>
    <property type="molecule type" value="Genomic_DNA"/>
</dbReference>
<keyword evidence="2" id="KW-1185">Reference proteome</keyword>
<gene>
    <name evidence="1" type="ORF">PAXRUDRAFT_608391</name>
</gene>
<dbReference type="Proteomes" id="UP000054538">
    <property type="component" value="Unassembled WGS sequence"/>
</dbReference>
<reference evidence="2" key="2">
    <citation type="submission" date="2015-01" db="EMBL/GenBank/DDBJ databases">
        <title>Evolutionary Origins and Diversification of the Mycorrhizal Mutualists.</title>
        <authorList>
            <consortium name="DOE Joint Genome Institute"/>
            <consortium name="Mycorrhizal Genomics Consortium"/>
            <person name="Kohler A."/>
            <person name="Kuo A."/>
            <person name="Nagy L.G."/>
            <person name="Floudas D."/>
            <person name="Copeland A."/>
            <person name="Barry K.W."/>
            <person name="Cichocki N."/>
            <person name="Veneault-Fourrey C."/>
            <person name="LaButti K."/>
            <person name="Lindquist E.A."/>
            <person name="Lipzen A."/>
            <person name="Lundell T."/>
            <person name="Morin E."/>
            <person name="Murat C."/>
            <person name="Riley R."/>
            <person name="Ohm R."/>
            <person name="Sun H."/>
            <person name="Tunlid A."/>
            <person name="Henrissat B."/>
            <person name="Grigoriev I.V."/>
            <person name="Hibbett D.S."/>
            <person name="Martin F."/>
        </authorList>
    </citation>
    <scope>NUCLEOTIDE SEQUENCE [LARGE SCALE GENOMIC DNA]</scope>
    <source>
        <strain evidence="2">Ve08.2h10</strain>
    </source>
</reference>
<dbReference type="AlphaFoldDB" id="A0A0D0DTH7"/>